<organism evidence="2 3">
    <name type="scientific">Lactococcus hircilactis</name>
    <dbReference type="NCBI Taxonomy" id="1494462"/>
    <lineage>
        <taxon>Bacteria</taxon>
        <taxon>Bacillati</taxon>
        <taxon>Bacillota</taxon>
        <taxon>Bacilli</taxon>
        <taxon>Lactobacillales</taxon>
        <taxon>Streptococcaceae</taxon>
        <taxon>Lactococcus</taxon>
    </lineage>
</organism>
<evidence type="ECO:0000313" key="2">
    <source>
        <dbReference type="EMBL" id="MQW39370.1"/>
    </source>
</evidence>
<dbReference type="OrthoDB" id="8719215at2"/>
<dbReference type="AlphaFoldDB" id="A0A7X2D1S6"/>
<keyword evidence="3" id="KW-1185">Reference proteome</keyword>
<dbReference type="NCBIfam" id="TIGR01655">
    <property type="entry name" value="yxeA_fam"/>
    <property type="match status" value="1"/>
</dbReference>
<reference evidence="2 3" key="1">
    <citation type="submission" date="2019-10" db="EMBL/GenBank/DDBJ databases">
        <authorList>
            <person name="Dong K."/>
        </authorList>
    </citation>
    <scope>NUCLEOTIDE SEQUENCE [LARGE SCALE GENOMIC DNA]</scope>
    <source>
        <strain evidence="2 3">DSM 28960</strain>
    </source>
</reference>
<sequence>MKKVLIGMVGFIIVICGLGYGWYQMSYGGTQYYVQIRQDGEKKIEKSDTGEKFDFYYYHQNAYDKNGKSKMVLFSADHNLKHDAYLKLTYNAKKGVTSWEEVKESQLPSPTAKALKAK</sequence>
<accession>A0A7X2D1S6</accession>
<dbReference type="RefSeq" id="WP_153496046.1">
    <property type="nucleotide sequence ID" value="NZ_CBCRWP010000003.1"/>
</dbReference>
<dbReference type="PANTHER" id="PTHR36433:SF2">
    <property type="entry name" value="YXEA FAMILY PROTEIN"/>
    <property type="match status" value="1"/>
</dbReference>
<dbReference type="InterPro" id="IPR036166">
    <property type="entry name" value="YxeA-like_sf"/>
</dbReference>
<keyword evidence="1" id="KW-0472">Membrane</keyword>
<comment type="caution">
    <text evidence="2">The sequence shown here is derived from an EMBL/GenBank/DDBJ whole genome shotgun (WGS) entry which is preliminary data.</text>
</comment>
<dbReference type="Gene3D" id="2.40.50.480">
    <property type="match status" value="1"/>
</dbReference>
<evidence type="ECO:0000256" key="1">
    <source>
        <dbReference type="SAM" id="Phobius"/>
    </source>
</evidence>
<name>A0A7X2D1S6_9LACT</name>
<protein>
    <submittedName>
        <fullName evidence="2">YxeA family protein</fullName>
    </submittedName>
</protein>
<proteinExistence type="predicted"/>
<dbReference type="Proteomes" id="UP000439550">
    <property type="component" value="Unassembled WGS sequence"/>
</dbReference>
<feature type="transmembrane region" description="Helical" evidence="1">
    <location>
        <begin position="6"/>
        <end position="23"/>
    </location>
</feature>
<dbReference type="InterPro" id="IPR006542">
    <property type="entry name" value="DUF1093"/>
</dbReference>
<dbReference type="Pfam" id="PF06486">
    <property type="entry name" value="DUF1093"/>
    <property type="match status" value="1"/>
</dbReference>
<dbReference type="SUPFAM" id="SSF159121">
    <property type="entry name" value="BC4932-like"/>
    <property type="match status" value="1"/>
</dbReference>
<keyword evidence="1" id="KW-1133">Transmembrane helix</keyword>
<dbReference type="PANTHER" id="PTHR36433">
    <property type="entry name" value="HYPOTHETICAL CYTOSOLIC PROTEIN"/>
    <property type="match status" value="1"/>
</dbReference>
<keyword evidence="1" id="KW-0812">Transmembrane</keyword>
<evidence type="ECO:0000313" key="3">
    <source>
        <dbReference type="Proteomes" id="UP000439550"/>
    </source>
</evidence>
<gene>
    <name evidence="2" type="ORF">GHI93_05375</name>
</gene>
<dbReference type="EMBL" id="WITJ01000006">
    <property type="protein sequence ID" value="MQW39370.1"/>
    <property type="molecule type" value="Genomic_DNA"/>
</dbReference>